<feature type="transmembrane region" description="Helical" evidence="2">
    <location>
        <begin position="100"/>
        <end position="122"/>
    </location>
</feature>
<evidence type="ECO:0000256" key="2">
    <source>
        <dbReference type="SAM" id="Phobius"/>
    </source>
</evidence>
<name>A0A7Y0HZC4_9BIFI</name>
<evidence type="ECO:0000313" key="5">
    <source>
        <dbReference type="Proteomes" id="UP000588277"/>
    </source>
</evidence>
<dbReference type="AlphaFoldDB" id="A0A7Y0HZC4"/>
<proteinExistence type="predicted"/>
<protein>
    <recommendedName>
        <fullName evidence="3">DUF4190 domain-containing protein</fullName>
    </recommendedName>
</protein>
<sequence length="202" mass="22082">MSDQQPTPQQPQQLRQPHGRPDDRQPIYGTPDAPQAAYAPYAQQPTTQYTPQYDAPYGAQYGTNQYAQTPFYAAQQPAYPVGAYPYAQPPAARPWNSLSIVGLVLAFVVPPAGLIVSVIALLQIGRTGERGKGLSVAGIVLGVLNTLLIVLSVVFVFWAIGSAMQDMSYYGYYDDMSPDDMYDMDDMLGQFTGYVAAMLPTR</sequence>
<dbReference type="EMBL" id="JAAIIH010000002">
    <property type="protein sequence ID" value="NMN00070.1"/>
    <property type="molecule type" value="Genomic_DNA"/>
</dbReference>
<accession>A0A7Y0HZC4</accession>
<feature type="compositionally biased region" description="Low complexity" evidence="1">
    <location>
        <begin position="1"/>
        <end position="16"/>
    </location>
</feature>
<keyword evidence="2" id="KW-0812">Transmembrane</keyword>
<feature type="domain" description="DUF4190" evidence="3">
    <location>
        <begin position="98"/>
        <end position="151"/>
    </location>
</feature>
<organism evidence="4 5">
    <name type="scientific">Bifidobacterium moraviense</name>
    <dbReference type="NCBI Taxonomy" id="2675323"/>
    <lineage>
        <taxon>Bacteria</taxon>
        <taxon>Bacillati</taxon>
        <taxon>Actinomycetota</taxon>
        <taxon>Actinomycetes</taxon>
        <taxon>Bifidobacteriales</taxon>
        <taxon>Bifidobacteriaceae</taxon>
        <taxon>Bifidobacterium</taxon>
    </lineage>
</organism>
<evidence type="ECO:0000259" key="3">
    <source>
        <dbReference type="Pfam" id="PF13828"/>
    </source>
</evidence>
<gene>
    <name evidence="4" type="ORF">G1C96_0647</name>
</gene>
<dbReference type="InterPro" id="IPR025241">
    <property type="entry name" value="DUF4190"/>
</dbReference>
<keyword evidence="2" id="KW-0472">Membrane</keyword>
<keyword evidence="2" id="KW-1133">Transmembrane helix</keyword>
<dbReference type="Proteomes" id="UP000588277">
    <property type="component" value="Unassembled WGS sequence"/>
</dbReference>
<evidence type="ECO:0000313" key="4">
    <source>
        <dbReference type="EMBL" id="NMN00070.1"/>
    </source>
</evidence>
<evidence type="ECO:0000256" key="1">
    <source>
        <dbReference type="SAM" id="MobiDB-lite"/>
    </source>
</evidence>
<dbReference type="RefSeq" id="WP_169275248.1">
    <property type="nucleotide sequence ID" value="NZ_JAAIIH010000002.1"/>
</dbReference>
<reference evidence="4 5" key="1">
    <citation type="submission" date="2020-02" db="EMBL/GenBank/DDBJ databases">
        <title>Characterization of phylogenetic diversity of novel bifidobacterial species isolated in Czech ZOOs.</title>
        <authorList>
            <person name="Lugli G.A."/>
            <person name="Vera N.B."/>
            <person name="Ventura M."/>
        </authorList>
    </citation>
    <scope>NUCLEOTIDE SEQUENCE [LARGE SCALE GENOMIC DNA]</scope>
    <source>
        <strain evidence="4 5">DSM 109958</strain>
    </source>
</reference>
<comment type="caution">
    <text evidence="4">The sequence shown here is derived from an EMBL/GenBank/DDBJ whole genome shotgun (WGS) entry which is preliminary data.</text>
</comment>
<keyword evidence="5" id="KW-1185">Reference proteome</keyword>
<dbReference type="Pfam" id="PF13828">
    <property type="entry name" value="DUF4190"/>
    <property type="match status" value="1"/>
</dbReference>
<feature type="region of interest" description="Disordered" evidence="1">
    <location>
        <begin position="1"/>
        <end position="40"/>
    </location>
</feature>
<feature type="compositionally biased region" description="Low complexity" evidence="1">
    <location>
        <begin position="30"/>
        <end position="40"/>
    </location>
</feature>
<feature type="transmembrane region" description="Helical" evidence="2">
    <location>
        <begin position="134"/>
        <end position="160"/>
    </location>
</feature>